<reference evidence="1" key="1">
    <citation type="journal article" date="2014" name="Front. Microbiol.">
        <title>High frequency of phylogenetically diverse reductive dehalogenase-homologous genes in deep subseafloor sedimentary metagenomes.</title>
        <authorList>
            <person name="Kawai M."/>
            <person name="Futagami T."/>
            <person name="Toyoda A."/>
            <person name="Takaki Y."/>
            <person name="Nishi S."/>
            <person name="Hori S."/>
            <person name="Arai W."/>
            <person name="Tsubouchi T."/>
            <person name="Morono Y."/>
            <person name="Uchiyama I."/>
            <person name="Ito T."/>
            <person name="Fujiyama A."/>
            <person name="Inagaki F."/>
            <person name="Takami H."/>
        </authorList>
    </citation>
    <scope>NUCLEOTIDE SEQUENCE</scope>
    <source>
        <strain evidence="1">Expedition CK06-06</strain>
    </source>
</reference>
<accession>X1VPW9</accession>
<evidence type="ECO:0000313" key="1">
    <source>
        <dbReference type="EMBL" id="GAJ18641.1"/>
    </source>
</evidence>
<name>X1VPW9_9ZZZZ</name>
<sequence length="32" mass="3601">EGRDINSQCNLNYIAVESVVPVCETQYLSKLD</sequence>
<gene>
    <name evidence="1" type="ORF">S12H4_61190</name>
</gene>
<feature type="non-terminal residue" evidence="1">
    <location>
        <position position="1"/>
    </location>
</feature>
<comment type="caution">
    <text evidence="1">The sequence shown here is derived from an EMBL/GenBank/DDBJ whole genome shotgun (WGS) entry which is preliminary data.</text>
</comment>
<proteinExistence type="predicted"/>
<organism evidence="1">
    <name type="scientific">marine sediment metagenome</name>
    <dbReference type="NCBI Taxonomy" id="412755"/>
    <lineage>
        <taxon>unclassified sequences</taxon>
        <taxon>metagenomes</taxon>
        <taxon>ecological metagenomes</taxon>
    </lineage>
</organism>
<dbReference type="EMBL" id="BARW01040531">
    <property type="protein sequence ID" value="GAJ18641.1"/>
    <property type="molecule type" value="Genomic_DNA"/>
</dbReference>
<dbReference type="AlphaFoldDB" id="X1VPW9"/>
<protein>
    <submittedName>
        <fullName evidence="1">Uncharacterized protein</fullName>
    </submittedName>
</protein>